<keyword evidence="2" id="KW-1185">Reference proteome</keyword>
<organism evidence="1 2">
    <name type="scientific">Henriciella mobilis</name>
    <dbReference type="NCBI Taxonomy" id="2305467"/>
    <lineage>
        <taxon>Bacteria</taxon>
        <taxon>Pseudomonadati</taxon>
        <taxon>Pseudomonadota</taxon>
        <taxon>Alphaproteobacteria</taxon>
        <taxon>Hyphomonadales</taxon>
        <taxon>Hyphomonadaceae</taxon>
        <taxon>Henriciella</taxon>
    </lineage>
</organism>
<accession>A0A399RJ68</accession>
<dbReference type="Gene3D" id="1.10.150.20">
    <property type="entry name" value="5' to 3' exonuclease, C-terminal subdomain"/>
    <property type="match status" value="1"/>
</dbReference>
<comment type="caution">
    <text evidence="1">The sequence shown here is derived from an EMBL/GenBank/DDBJ whole genome shotgun (WGS) entry which is preliminary data.</text>
</comment>
<evidence type="ECO:0000313" key="1">
    <source>
        <dbReference type="EMBL" id="RIJ30593.1"/>
    </source>
</evidence>
<evidence type="ECO:0000313" key="2">
    <source>
        <dbReference type="Proteomes" id="UP000266385"/>
    </source>
</evidence>
<proteinExistence type="predicted"/>
<protein>
    <submittedName>
        <fullName evidence="1">Uncharacterized protein</fullName>
    </submittedName>
</protein>
<reference evidence="1 2" key="1">
    <citation type="submission" date="2018-08" db="EMBL/GenBank/DDBJ databases">
        <title>Henriciella mobilis sp. nov., isolated from seawater.</title>
        <authorList>
            <person name="Cheng H."/>
            <person name="Wu Y.-H."/>
            <person name="Xu X.-W."/>
            <person name="Guo L.-L."/>
        </authorList>
    </citation>
    <scope>NUCLEOTIDE SEQUENCE [LARGE SCALE GENOMIC DNA]</scope>
    <source>
        <strain evidence="1 2">JN25</strain>
    </source>
</reference>
<name>A0A399RJ68_9PROT</name>
<dbReference type="AlphaFoldDB" id="A0A399RJ68"/>
<dbReference type="EMBL" id="QWFX01000006">
    <property type="protein sequence ID" value="RIJ30593.1"/>
    <property type="molecule type" value="Genomic_DNA"/>
</dbReference>
<gene>
    <name evidence="1" type="ORF">D1223_08200</name>
</gene>
<sequence length="232" mass="26384">MRKKLEKALNKSYVALQHTRKGAPLMTTAEAKLNPIDLWTESLAAWTDLSRSAGEAWLETVLSMHPDSEKTTSEDLTRDVFRKLADLNLQHWENTAKVLDAMPSWMRWPQTVPGGVVTDWFDQVRRNGPQVDFTTMFDMSKFMPEAAGDVLRRPTGIEAPDGSPDDLTRIKGIGPKLSKTLNDLGIYHFRQIAAWEEPEAKWVDDFLAFKGRVAREQWVEQAQKFMSNGALH</sequence>
<dbReference type="Proteomes" id="UP000266385">
    <property type="component" value="Unassembled WGS sequence"/>
</dbReference>